<comment type="caution">
    <text evidence="1">The sequence shown here is derived from an EMBL/GenBank/DDBJ whole genome shotgun (WGS) entry which is preliminary data.</text>
</comment>
<reference evidence="1 2" key="1">
    <citation type="journal article" date="2022" name="Hortic Res">
        <title>A haplotype resolved chromosomal level avocado genome allows analysis of novel avocado genes.</title>
        <authorList>
            <person name="Nath O."/>
            <person name="Fletcher S.J."/>
            <person name="Hayward A."/>
            <person name="Shaw L.M."/>
            <person name="Masouleh A.K."/>
            <person name="Furtado A."/>
            <person name="Henry R.J."/>
            <person name="Mitter N."/>
        </authorList>
    </citation>
    <scope>NUCLEOTIDE SEQUENCE [LARGE SCALE GENOMIC DNA]</scope>
    <source>
        <strain evidence="2">cv. Hass</strain>
    </source>
</reference>
<accession>A0ACC2LWB3</accession>
<dbReference type="EMBL" id="CM056811">
    <property type="protein sequence ID" value="KAJ8637705.1"/>
    <property type="molecule type" value="Genomic_DNA"/>
</dbReference>
<name>A0ACC2LWB3_PERAE</name>
<proteinExistence type="predicted"/>
<sequence>MARHIALAFLLSLLFCAQNIAFADFDCAHDCAQNIAYAGFDFYYLVLNWPGSYCKDCTVNGCCKPTTFTNHPLEEDFLIKGLYTYSDSGQAVTKCNTTKFYVNGLRNLIGDLYVQWPSIKCPSDNGVSLWRDAWTNYGVCSGLSEEDYLDKALKLRKKINMLSVLKGHGIVPSDFLFYSPLHVETAIKVGLGAFVGIKCSTNESGKYQIDEIYVCVDKTASKVINCPVLPKFICGPIVYLPTFSNSMLKDTCLCFDPLQIVTCE</sequence>
<keyword evidence="2" id="KW-1185">Reference proteome</keyword>
<organism evidence="1 2">
    <name type="scientific">Persea americana</name>
    <name type="common">Avocado</name>
    <dbReference type="NCBI Taxonomy" id="3435"/>
    <lineage>
        <taxon>Eukaryota</taxon>
        <taxon>Viridiplantae</taxon>
        <taxon>Streptophyta</taxon>
        <taxon>Embryophyta</taxon>
        <taxon>Tracheophyta</taxon>
        <taxon>Spermatophyta</taxon>
        <taxon>Magnoliopsida</taxon>
        <taxon>Magnoliidae</taxon>
        <taxon>Laurales</taxon>
        <taxon>Lauraceae</taxon>
        <taxon>Persea</taxon>
    </lineage>
</organism>
<protein>
    <submittedName>
        <fullName evidence="1">Uncharacterized protein</fullName>
    </submittedName>
</protein>
<evidence type="ECO:0000313" key="1">
    <source>
        <dbReference type="EMBL" id="KAJ8637705.1"/>
    </source>
</evidence>
<evidence type="ECO:0000313" key="2">
    <source>
        <dbReference type="Proteomes" id="UP001234297"/>
    </source>
</evidence>
<dbReference type="Proteomes" id="UP001234297">
    <property type="component" value="Chromosome 3"/>
</dbReference>
<gene>
    <name evidence="1" type="ORF">MRB53_011972</name>
</gene>